<accession>A0ABS9JX93</accession>
<comment type="pathway">
    <text evidence="2">Bacterial outer membrane biogenesis; LPS core biosynthesis.</text>
</comment>
<keyword evidence="7" id="KW-0448">Lipopolysaccharide biosynthesis</keyword>
<dbReference type="PANTHER" id="PTHR30160:SF19">
    <property type="entry name" value="LIPOPOLYSACCHARIDE HEPTOSYLTRANSFERASE 1"/>
    <property type="match status" value="1"/>
</dbReference>
<evidence type="ECO:0000313" key="14">
    <source>
        <dbReference type="EMBL" id="MCG2575535.1"/>
    </source>
</evidence>
<keyword evidence="15" id="KW-1185">Reference proteome</keyword>
<evidence type="ECO:0000256" key="1">
    <source>
        <dbReference type="ARBA" id="ARBA00004515"/>
    </source>
</evidence>
<keyword evidence="3" id="KW-1003">Cell membrane</keyword>
<evidence type="ECO:0000256" key="4">
    <source>
        <dbReference type="ARBA" id="ARBA00022519"/>
    </source>
</evidence>
<evidence type="ECO:0000256" key="11">
    <source>
        <dbReference type="ARBA" id="ARBA00044190"/>
    </source>
</evidence>
<comment type="caution">
    <text evidence="14">The sequence shown here is derived from an EMBL/GenBank/DDBJ whole genome shotgun (WGS) entry which is preliminary data.</text>
</comment>
<organism evidence="14 15">
    <name type="scientific">Dechloromonas hankyongensis</name>
    <dbReference type="NCBI Taxonomy" id="2908002"/>
    <lineage>
        <taxon>Bacteria</taxon>
        <taxon>Pseudomonadati</taxon>
        <taxon>Pseudomonadota</taxon>
        <taxon>Betaproteobacteria</taxon>
        <taxon>Rhodocyclales</taxon>
        <taxon>Azonexaceae</taxon>
        <taxon>Dechloromonas</taxon>
    </lineage>
</organism>
<evidence type="ECO:0000256" key="13">
    <source>
        <dbReference type="ARBA" id="ARBA00049201"/>
    </source>
</evidence>
<name>A0ABS9JX93_9RHOO</name>
<comment type="catalytic activity">
    <reaction evidence="13">
        <text>an alpha-Kdo-(2-&gt;4)-alpha-Kdo-(2-&gt;6)-lipid A + ADP-L-glycero-beta-D-manno-heptose = an L-alpha-D-Hep-(1-&gt;5)-[alpha-Kdo-(2-&gt;4)]-alpha-Kdo-(2-&gt;6)-lipid A + ADP + H(+)</text>
        <dbReference type="Rhea" id="RHEA:74067"/>
        <dbReference type="ChEBI" id="CHEBI:15378"/>
        <dbReference type="ChEBI" id="CHEBI:61506"/>
        <dbReference type="ChEBI" id="CHEBI:176431"/>
        <dbReference type="ChEBI" id="CHEBI:193068"/>
        <dbReference type="ChEBI" id="CHEBI:456216"/>
        <dbReference type="EC" id="2.4.99.23"/>
    </reaction>
</comment>
<dbReference type="RefSeq" id="WP_275706560.1">
    <property type="nucleotide sequence ID" value="NZ_JAKLTN010000001.1"/>
</dbReference>
<dbReference type="EC" id="2.4.99.23" evidence="10"/>
<evidence type="ECO:0000256" key="6">
    <source>
        <dbReference type="ARBA" id="ARBA00022679"/>
    </source>
</evidence>
<dbReference type="InterPro" id="IPR011908">
    <property type="entry name" value="LipoPS_heptosylTferase-I"/>
</dbReference>
<comment type="subcellular location">
    <subcellularLocation>
        <location evidence="1">Cell inner membrane</location>
        <topology evidence="1">Peripheral membrane protein</topology>
        <orientation evidence="1">Cytoplasmic side</orientation>
    </subcellularLocation>
</comment>
<dbReference type="Proteomes" id="UP001165384">
    <property type="component" value="Unassembled WGS sequence"/>
</dbReference>
<dbReference type="Pfam" id="PF01075">
    <property type="entry name" value="Glyco_transf_9"/>
    <property type="match status" value="1"/>
</dbReference>
<gene>
    <name evidence="14" type="primary">waaC</name>
    <name evidence="14" type="ORF">LZ012_00840</name>
</gene>
<keyword evidence="8" id="KW-0472">Membrane</keyword>
<dbReference type="InterPro" id="IPR002201">
    <property type="entry name" value="Glyco_trans_9"/>
</dbReference>
<dbReference type="CDD" id="cd03789">
    <property type="entry name" value="GT9_LPS_heptosyltransferase"/>
    <property type="match status" value="1"/>
</dbReference>
<evidence type="ECO:0000256" key="10">
    <source>
        <dbReference type="ARBA" id="ARBA00044041"/>
    </source>
</evidence>
<dbReference type="PANTHER" id="PTHR30160">
    <property type="entry name" value="TETRAACYLDISACCHARIDE 4'-KINASE-RELATED"/>
    <property type="match status" value="1"/>
</dbReference>
<evidence type="ECO:0000256" key="5">
    <source>
        <dbReference type="ARBA" id="ARBA00022676"/>
    </source>
</evidence>
<reference evidence="14" key="1">
    <citation type="submission" date="2022-01" db="EMBL/GenBank/DDBJ databases">
        <authorList>
            <person name="Jo J.-H."/>
            <person name="Im W.-T."/>
        </authorList>
    </citation>
    <scope>NUCLEOTIDE SEQUENCE</scope>
    <source>
        <strain evidence="14">XY25</strain>
    </source>
</reference>
<dbReference type="NCBIfam" id="TIGR02193">
    <property type="entry name" value="heptsyl_trn_I"/>
    <property type="match status" value="1"/>
</dbReference>
<keyword evidence="6" id="KW-0808">Transferase</keyword>
<proteinExistence type="inferred from homology"/>
<protein>
    <recommendedName>
        <fullName evidence="11">Lipopolysaccharide heptosyltransferase 1</fullName>
        <ecNumber evidence="10">2.4.99.23</ecNumber>
    </recommendedName>
    <alternativeName>
        <fullName evidence="12">ADP-heptose:lipopolysaccharide heptosyltransferase I</fullName>
    </alternativeName>
</protein>
<keyword evidence="5" id="KW-0328">Glycosyltransferase</keyword>
<dbReference type="InterPro" id="IPR051199">
    <property type="entry name" value="LPS_LOS_Heptosyltrfase"/>
</dbReference>
<evidence type="ECO:0000256" key="2">
    <source>
        <dbReference type="ARBA" id="ARBA00004713"/>
    </source>
</evidence>
<dbReference type="SUPFAM" id="SSF53756">
    <property type="entry name" value="UDP-Glycosyltransferase/glycogen phosphorylase"/>
    <property type="match status" value="1"/>
</dbReference>
<evidence type="ECO:0000256" key="12">
    <source>
        <dbReference type="ARBA" id="ARBA00044330"/>
    </source>
</evidence>
<evidence type="ECO:0000256" key="9">
    <source>
        <dbReference type="ARBA" id="ARBA00043995"/>
    </source>
</evidence>
<comment type="similarity">
    <text evidence="9">Belongs to the glycosyltransferase 9 family.</text>
</comment>
<evidence type="ECO:0000256" key="8">
    <source>
        <dbReference type="ARBA" id="ARBA00023136"/>
    </source>
</evidence>
<keyword evidence="4" id="KW-0997">Cell inner membrane</keyword>
<evidence type="ECO:0000256" key="7">
    <source>
        <dbReference type="ARBA" id="ARBA00022985"/>
    </source>
</evidence>
<dbReference type="EMBL" id="JAKLTN010000001">
    <property type="protein sequence ID" value="MCG2575535.1"/>
    <property type="molecule type" value="Genomic_DNA"/>
</dbReference>
<evidence type="ECO:0000256" key="3">
    <source>
        <dbReference type="ARBA" id="ARBA00022475"/>
    </source>
</evidence>
<dbReference type="Gene3D" id="3.40.50.2000">
    <property type="entry name" value="Glycogen Phosphorylase B"/>
    <property type="match status" value="2"/>
</dbReference>
<sequence length="312" mass="33269">MKTSSLGDVIHNLPAISDIRYHFPDAQIDWCVEDSFAAIPRLHPAVRAVIPVAIRRWRKQLAKAATWREIAAFRRQIAAASYDAVIDTQGLLKSALIARCAQGPRLGYAAASAREPLAARCYHRHFHVSRDLHAVVRNRLLAAAALGYKADGEPDYGVDTAPGAFPWLPHRPYVVFLTATSRDDKLWPEANWTALGRALNSMGFNAILPGGSAVERERAARLAATIPRALAAPPMSIPELAALLAGARAAIGVDTGLTHLAVALKTPTVAIYTATDPGLTGVLGTGFHRNLGGKAQIPAADAVLGELQAVLA</sequence>
<evidence type="ECO:0000313" key="15">
    <source>
        <dbReference type="Proteomes" id="UP001165384"/>
    </source>
</evidence>